<reference evidence="7 8" key="1">
    <citation type="submission" date="2019-08" db="EMBL/GenBank/DDBJ databases">
        <title>Draft genome sequence of Ulvibacter marinus type strain NBRC 109484.</title>
        <authorList>
            <person name="Kawano K."/>
            <person name="Ushijima N."/>
            <person name="Kihara M."/>
            <person name="Itoh H."/>
        </authorList>
    </citation>
    <scope>NUCLEOTIDE SEQUENCE [LARGE SCALE GENOMIC DNA]</scope>
    <source>
        <strain evidence="7 8">NBRC 109484</strain>
    </source>
</reference>
<comment type="caution">
    <text evidence="7">The sequence shown here is derived from an EMBL/GenBank/DDBJ whole genome shotgun (WGS) entry which is preliminary data.</text>
</comment>
<feature type="transmembrane region" description="Helical" evidence="5">
    <location>
        <begin position="100"/>
        <end position="117"/>
    </location>
</feature>
<proteinExistence type="predicted"/>
<feature type="transmembrane region" description="Helical" evidence="5">
    <location>
        <begin position="31"/>
        <end position="48"/>
    </location>
</feature>
<gene>
    <name evidence="7" type="ORF">ULMA_07900</name>
</gene>
<feature type="transmembrane region" description="Helical" evidence="5">
    <location>
        <begin position="205"/>
        <end position="229"/>
    </location>
</feature>
<feature type="transmembrane region" description="Helical" evidence="5">
    <location>
        <begin position="235"/>
        <end position="254"/>
    </location>
</feature>
<evidence type="ECO:0000313" key="8">
    <source>
        <dbReference type="Proteomes" id="UP000326509"/>
    </source>
</evidence>
<dbReference type="EMBL" id="BKCG01000001">
    <property type="protein sequence ID" value="GER58682.1"/>
    <property type="molecule type" value="Genomic_DNA"/>
</dbReference>
<keyword evidence="4 5" id="KW-0472">Membrane</keyword>
<keyword evidence="3 5" id="KW-1133">Transmembrane helix</keyword>
<evidence type="ECO:0000256" key="5">
    <source>
        <dbReference type="SAM" id="Phobius"/>
    </source>
</evidence>
<feature type="transmembrane region" description="Helical" evidence="5">
    <location>
        <begin position="261"/>
        <end position="279"/>
    </location>
</feature>
<dbReference type="Pfam" id="PF04932">
    <property type="entry name" value="Wzy_C"/>
    <property type="match status" value="1"/>
</dbReference>
<comment type="subcellular location">
    <subcellularLocation>
        <location evidence="1">Membrane</location>
        <topology evidence="1">Multi-pass membrane protein</topology>
    </subcellularLocation>
</comment>
<feature type="transmembrane region" description="Helical" evidence="5">
    <location>
        <begin position="60"/>
        <end position="88"/>
    </location>
</feature>
<evidence type="ECO:0000256" key="4">
    <source>
        <dbReference type="ARBA" id="ARBA00023136"/>
    </source>
</evidence>
<organism evidence="7 8">
    <name type="scientific">Patiriisocius marinus</name>
    <dbReference type="NCBI Taxonomy" id="1397112"/>
    <lineage>
        <taxon>Bacteria</taxon>
        <taxon>Pseudomonadati</taxon>
        <taxon>Bacteroidota</taxon>
        <taxon>Flavobacteriia</taxon>
        <taxon>Flavobacteriales</taxon>
        <taxon>Flavobacteriaceae</taxon>
        <taxon>Patiriisocius</taxon>
    </lineage>
</organism>
<feature type="domain" description="O-antigen ligase-related" evidence="6">
    <location>
        <begin position="63"/>
        <end position="221"/>
    </location>
</feature>
<dbReference type="PANTHER" id="PTHR37422:SF13">
    <property type="entry name" value="LIPOPOLYSACCHARIDE BIOSYNTHESIS PROTEIN PA4999-RELATED"/>
    <property type="match status" value="1"/>
</dbReference>
<evidence type="ECO:0000256" key="2">
    <source>
        <dbReference type="ARBA" id="ARBA00022692"/>
    </source>
</evidence>
<dbReference type="Proteomes" id="UP000326509">
    <property type="component" value="Unassembled WGS sequence"/>
</dbReference>
<keyword evidence="2 5" id="KW-0812">Transmembrane</keyword>
<evidence type="ECO:0000256" key="3">
    <source>
        <dbReference type="ARBA" id="ARBA00022989"/>
    </source>
</evidence>
<evidence type="ECO:0000259" key="6">
    <source>
        <dbReference type="Pfam" id="PF04932"/>
    </source>
</evidence>
<keyword evidence="8" id="KW-1185">Reference proteome</keyword>
<dbReference type="InterPro" id="IPR007016">
    <property type="entry name" value="O-antigen_ligase-rel_domated"/>
</dbReference>
<name>A0A5J4IWH1_9FLAO</name>
<accession>A0A5J4IWH1</accession>
<evidence type="ECO:0000256" key="1">
    <source>
        <dbReference type="ARBA" id="ARBA00004141"/>
    </source>
</evidence>
<dbReference type="InterPro" id="IPR051533">
    <property type="entry name" value="WaaL-like"/>
</dbReference>
<evidence type="ECO:0000313" key="7">
    <source>
        <dbReference type="EMBL" id="GER58682.1"/>
    </source>
</evidence>
<dbReference type="GO" id="GO:0016020">
    <property type="term" value="C:membrane"/>
    <property type="evidence" value="ECO:0007669"/>
    <property type="project" value="UniProtKB-SubCell"/>
</dbReference>
<dbReference type="PANTHER" id="PTHR37422">
    <property type="entry name" value="TEICHURONIC ACID BIOSYNTHESIS PROTEIN TUAE"/>
    <property type="match status" value="1"/>
</dbReference>
<protein>
    <recommendedName>
        <fullName evidence="6">O-antigen ligase-related domain-containing protein</fullName>
    </recommendedName>
</protein>
<dbReference type="AlphaFoldDB" id="A0A5J4IWH1"/>
<sequence>MYSIVLVINQEGIFNIGNPLRSVDTLLIDRQYLGLLSVISILVSYWSMKKTYDANNKYYLANIIINLLFVFLIVSRYAVVALLVLALVKQFYGQKRGLRLGIAIAAIAVLSVIVYSIKDTSAKRFIYAEDYATNALLVKDNNSFDPRKEIWSCAVSIIKDEGLLVSGLGFEGTKNTLKNCYQEQIQDANTKEWFSKKKYNSHNQFLDFLMSSGIIALALLLLWVIYTFFKNRNNYNLTAFLIAIVAFGMIENFFHRQIGAYYFGFFLIILLIEHKKSIASKTSL</sequence>